<keyword evidence="1" id="KW-0812">Transmembrane</keyword>
<evidence type="ECO:0000256" key="1">
    <source>
        <dbReference type="SAM" id="Phobius"/>
    </source>
</evidence>
<dbReference type="Proteomes" id="UP001341840">
    <property type="component" value="Unassembled WGS sequence"/>
</dbReference>
<feature type="transmembrane region" description="Helical" evidence="1">
    <location>
        <begin position="31"/>
        <end position="53"/>
    </location>
</feature>
<evidence type="ECO:0000313" key="3">
    <source>
        <dbReference type="Proteomes" id="UP001341840"/>
    </source>
</evidence>
<dbReference type="EMBL" id="JASCZI010093419">
    <property type="protein sequence ID" value="MED6153285.1"/>
    <property type="molecule type" value="Genomic_DNA"/>
</dbReference>
<gene>
    <name evidence="2" type="ORF">PIB30_100388</name>
</gene>
<evidence type="ECO:0000313" key="2">
    <source>
        <dbReference type="EMBL" id="MED6153285.1"/>
    </source>
</evidence>
<protein>
    <submittedName>
        <fullName evidence="2">Uncharacterized protein</fullName>
    </submittedName>
</protein>
<feature type="transmembrane region" description="Helical" evidence="1">
    <location>
        <begin position="60"/>
        <end position="80"/>
    </location>
</feature>
<comment type="caution">
    <text evidence="2">The sequence shown here is derived from an EMBL/GenBank/DDBJ whole genome shotgun (WGS) entry which is preliminary data.</text>
</comment>
<sequence>MSRLLPDHVVQRLATGPGRVGPITDLMSSLAVGQTCIICICLTLVVIACVIAIDSNNIKITLLCGFVTILVLHDIIGVNFSSSDVDAVNQSLIEETNRILRYAPIPTPMTPPTTTPFNVTTTFSLGPKISNCDQERQ</sequence>
<accession>A0ABU6TWN8</accession>
<keyword evidence="1" id="KW-1133">Transmembrane helix</keyword>
<keyword evidence="3" id="KW-1185">Reference proteome</keyword>
<keyword evidence="1" id="KW-0472">Membrane</keyword>
<reference evidence="2 3" key="1">
    <citation type="journal article" date="2023" name="Plants (Basel)">
        <title>Bridging the Gap: Combining Genomics and Transcriptomics Approaches to Understand Stylosanthes scabra, an Orphan Legume from the Brazilian Caatinga.</title>
        <authorList>
            <person name="Ferreira-Neto J.R.C."/>
            <person name="da Silva M.D."/>
            <person name="Binneck E."/>
            <person name="de Melo N.F."/>
            <person name="da Silva R.H."/>
            <person name="de Melo A.L.T.M."/>
            <person name="Pandolfi V."/>
            <person name="Bustamante F.O."/>
            <person name="Brasileiro-Vidal A.C."/>
            <person name="Benko-Iseppon A.M."/>
        </authorList>
    </citation>
    <scope>NUCLEOTIDE SEQUENCE [LARGE SCALE GENOMIC DNA]</scope>
    <source>
        <tissue evidence="2">Leaves</tissue>
    </source>
</reference>
<name>A0ABU6TWN8_9FABA</name>
<organism evidence="2 3">
    <name type="scientific">Stylosanthes scabra</name>
    <dbReference type="NCBI Taxonomy" id="79078"/>
    <lineage>
        <taxon>Eukaryota</taxon>
        <taxon>Viridiplantae</taxon>
        <taxon>Streptophyta</taxon>
        <taxon>Embryophyta</taxon>
        <taxon>Tracheophyta</taxon>
        <taxon>Spermatophyta</taxon>
        <taxon>Magnoliopsida</taxon>
        <taxon>eudicotyledons</taxon>
        <taxon>Gunneridae</taxon>
        <taxon>Pentapetalae</taxon>
        <taxon>rosids</taxon>
        <taxon>fabids</taxon>
        <taxon>Fabales</taxon>
        <taxon>Fabaceae</taxon>
        <taxon>Papilionoideae</taxon>
        <taxon>50 kb inversion clade</taxon>
        <taxon>dalbergioids sensu lato</taxon>
        <taxon>Dalbergieae</taxon>
        <taxon>Pterocarpus clade</taxon>
        <taxon>Stylosanthes</taxon>
    </lineage>
</organism>
<proteinExistence type="predicted"/>